<dbReference type="OrthoDB" id="670341at2"/>
<dbReference type="AlphaFoldDB" id="A0A501W025"/>
<dbReference type="InterPro" id="IPR058087">
    <property type="entry name" value="XAC2610_dom"/>
</dbReference>
<dbReference type="PROSITE" id="PS51257">
    <property type="entry name" value="PROKAR_LIPOPROTEIN"/>
    <property type="match status" value="1"/>
</dbReference>
<keyword evidence="2" id="KW-1185">Reference proteome</keyword>
<name>A0A501W025_9BACT</name>
<protein>
    <submittedName>
        <fullName evidence="1">Uncharacterized protein</fullName>
    </submittedName>
</protein>
<reference evidence="1 2" key="1">
    <citation type="submission" date="2019-06" db="EMBL/GenBank/DDBJ databases">
        <title>A novel bacterium of genus Pontibacter, isolated from marine sediment.</title>
        <authorList>
            <person name="Huang H."/>
            <person name="Mo K."/>
            <person name="Hu Y."/>
        </authorList>
    </citation>
    <scope>NUCLEOTIDE SEQUENCE [LARGE SCALE GENOMIC DNA]</scope>
    <source>
        <strain evidence="1 2">HB172049</strain>
    </source>
</reference>
<dbReference type="EMBL" id="VFRQ01000008">
    <property type="protein sequence ID" value="TPE43019.1"/>
    <property type="molecule type" value="Genomic_DNA"/>
</dbReference>
<comment type="caution">
    <text evidence="1">The sequence shown here is derived from an EMBL/GenBank/DDBJ whole genome shotgun (WGS) entry which is preliminary data.</text>
</comment>
<dbReference type="RefSeq" id="WP_140622432.1">
    <property type="nucleotide sequence ID" value="NZ_VFRQ01000008.1"/>
</dbReference>
<sequence>MKRLTIVIFVLIIASCSSRFRNEFEELLNEPNNAYFSKYKLFDDEDYLLTLTTIDTTDSYDVDKKTVVLRLIRNLSGKVDTVLADSLFSRNHPAAEKETKIKFCDFNFDGINDILIPAGTDPRSNSGYYLYIVSNKNIEYVQGFNEIGNPEPDSINHLIGSLVLAGPPFYKFYEIGSKLELKDLGHTIGFVDFTNEDVDSLVKVEVELIMKEKQRTTNSIR</sequence>
<gene>
    <name evidence="1" type="ORF">FJM65_15340</name>
</gene>
<dbReference type="Proteomes" id="UP000316727">
    <property type="component" value="Unassembled WGS sequence"/>
</dbReference>
<accession>A0A501W025</accession>
<proteinExistence type="predicted"/>
<organism evidence="1 2">
    <name type="scientific">Pontibacter mangrovi</name>
    <dbReference type="NCBI Taxonomy" id="2589816"/>
    <lineage>
        <taxon>Bacteria</taxon>
        <taxon>Pseudomonadati</taxon>
        <taxon>Bacteroidota</taxon>
        <taxon>Cytophagia</taxon>
        <taxon>Cytophagales</taxon>
        <taxon>Hymenobacteraceae</taxon>
        <taxon>Pontibacter</taxon>
    </lineage>
</organism>
<dbReference type="NCBIfam" id="NF047539">
    <property type="entry name" value="XAC2610_fam"/>
    <property type="match status" value="1"/>
</dbReference>
<evidence type="ECO:0000313" key="2">
    <source>
        <dbReference type="Proteomes" id="UP000316727"/>
    </source>
</evidence>
<evidence type="ECO:0000313" key="1">
    <source>
        <dbReference type="EMBL" id="TPE43019.1"/>
    </source>
</evidence>